<keyword evidence="3" id="KW-0804">Transcription</keyword>
<dbReference type="Gene3D" id="1.10.357.10">
    <property type="entry name" value="Tetracycline Repressor, domain 2"/>
    <property type="match status" value="1"/>
</dbReference>
<reference evidence="6 7" key="1">
    <citation type="submission" date="2016-02" db="EMBL/GenBank/DDBJ databases">
        <title>Secondary metabolites in Legionella.</title>
        <authorList>
            <person name="Tobias N.J."/>
            <person name="Bode H.B."/>
        </authorList>
    </citation>
    <scope>NUCLEOTIDE SEQUENCE [LARGE SCALE GENOMIC DNA]</scope>
    <source>
        <strain evidence="6 7">DSM 19216</strain>
    </source>
</reference>
<keyword evidence="1" id="KW-0805">Transcription regulation</keyword>
<dbReference type="PRINTS" id="PR00455">
    <property type="entry name" value="HTHTETR"/>
</dbReference>
<organism evidence="6 7">
    <name type="scientific">Legionella parisiensis</name>
    <dbReference type="NCBI Taxonomy" id="45071"/>
    <lineage>
        <taxon>Bacteria</taxon>
        <taxon>Pseudomonadati</taxon>
        <taxon>Pseudomonadota</taxon>
        <taxon>Gammaproteobacteria</taxon>
        <taxon>Legionellales</taxon>
        <taxon>Legionellaceae</taxon>
        <taxon>Legionella</taxon>
    </lineage>
</organism>
<dbReference type="PATRIC" id="fig|45071.6.peg.1533"/>
<sequence length="211" mass="24278">MVILKTTNKLTMHLPIDRMALMKITPTQEKILITAESLIQKMGYNAFSYKDIAHVVGIKTSSIHYYYPAKEDLAAAVIDWQLYRLSFFLNELKFNASLSLQQKLLSLVDKVISLTMHDGMKMCLGGMLASDVISLTEKVKVKVRTFFNVLEKWIKEVISEGVPDKEKIDIVQLEELSRYILVQLEGGLLMSRLYEDISYVETVKQYIKRTF</sequence>
<dbReference type="AlphaFoldDB" id="A0A1E5JSR2"/>
<evidence type="ECO:0000259" key="5">
    <source>
        <dbReference type="PROSITE" id="PS50977"/>
    </source>
</evidence>
<keyword evidence="2 4" id="KW-0238">DNA-binding</keyword>
<dbReference type="PROSITE" id="PS50977">
    <property type="entry name" value="HTH_TETR_2"/>
    <property type="match status" value="1"/>
</dbReference>
<evidence type="ECO:0000256" key="2">
    <source>
        <dbReference type="ARBA" id="ARBA00023125"/>
    </source>
</evidence>
<keyword evidence="7" id="KW-1185">Reference proteome</keyword>
<evidence type="ECO:0000256" key="1">
    <source>
        <dbReference type="ARBA" id="ARBA00023015"/>
    </source>
</evidence>
<dbReference type="Proteomes" id="UP000095229">
    <property type="component" value="Unassembled WGS sequence"/>
</dbReference>
<name>A0A1E5JSR2_9GAMM</name>
<dbReference type="InterPro" id="IPR009057">
    <property type="entry name" value="Homeodomain-like_sf"/>
</dbReference>
<dbReference type="STRING" id="45071.Lpar_1426"/>
<dbReference type="PANTHER" id="PTHR47506">
    <property type="entry name" value="TRANSCRIPTIONAL REGULATORY PROTEIN"/>
    <property type="match status" value="1"/>
</dbReference>
<dbReference type="EMBL" id="LSOG01000045">
    <property type="protein sequence ID" value="OEH47566.1"/>
    <property type="molecule type" value="Genomic_DNA"/>
</dbReference>
<accession>A0A1E5JSR2</accession>
<dbReference type="SUPFAM" id="SSF46689">
    <property type="entry name" value="Homeodomain-like"/>
    <property type="match status" value="1"/>
</dbReference>
<evidence type="ECO:0000256" key="4">
    <source>
        <dbReference type="PROSITE-ProRule" id="PRU00335"/>
    </source>
</evidence>
<feature type="domain" description="HTH tetR-type" evidence="5">
    <location>
        <begin position="25"/>
        <end position="85"/>
    </location>
</feature>
<protein>
    <recommendedName>
        <fullName evidence="5">HTH tetR-type domain-containing protein</fullName>
    </recommendedName>
</protein>
<dbReference type="RefSeq" id="WP_237759360.1">
    <property type="nucleotide sequence ID" value="NZ_CAAAIE010000005.1"/>
</dbReference>
<comment type="caution">
    <text evidence="6">The sequence shown here is derived from an EMBL/GenBank/DDBJ whole genome shotgun (WGS) entry which is preliminary data.</text>
</comment>
<dbReference type="InterPro" id="IPR036271">
    <property type="entry name" value="Tet_transcr_reg_TetR-rel_C_sf"/>
</dbReference>
<evidence type="ECO:0000313" key="7">
    <source>
        <dbReference type="Proteomes" id="UP000095229"/>
    </source>
</evidence>
<gene>
    <name evidence="6" type="ORF">lpari_01418</name>
</gene>
<dbReference type="SUPFAM" id="SSF48498">
    <property type="entry name" value="Tetracyclin repressor-like, C-terminal domain"/>
    <property type="match status" value="1"/>
</dbReference>
<proteinExistence type="predicted"/>
<dbReference type="InterPro" id="IPR001647">
    <property type="entry name" value="HTH_TetR"/>
</dbReference>
<dbReference type="Pfam" id="PF00440">
    <property type="entry name" value="TetR_N"/>
    <property type="match status" value="1"/>
</dbReference>
<dbReference type="GO" id="GO:0003677">
    <property type="term" value="F:DNA binding"/>
    <property type="evidence" value="ECO:0007669"/>
    <property type="project" value="UniProtKB-UniRule"/>
</dbReference>
<feature type="DNA-binding region" description="H-T-H motif" evidence="4">
    <location>
        <begin position="48"/>
        <end position="67"/>
    </location>
</feature>
<evidence type="ECO:0000313" key="6">
    <source>
        <dbReference type="EMBL" id="OEH47566.1"/>
    </source>
</evidence>
<evidence type="ECO:0000256" key="3">
    <source>
        <dbReference type="ARBA" id="ARBA00023163"/>
    </source>
</evidence>
<dbReference type="PANTHER" id="PTHR47506:SF7">
    <property type="entry name" value="TRANSCRIPTIONAL REGULATORY PROTEIN"/>
    <property type="match status" value="1"/>
</dbReference>